<proteinExistence type="predicted"/>
<protein>
    <submittedName>
        <fullName evidence="1">Uncharacterized protein</fullName>
    </submittedName>
</protein>
<comment type="caution">
    <text evidence="1">The sequence shown here is derived from an EMBL/GenBank/DDBJ whole genome shotgun (WGS) entry which is preliminary data.</text>
</comment>
<sequence length="254" mass="25274">MTHALSSNPSALIQESALARPLDLRYPSNRYAAGGALAAAVTARLLGGSWADALGVGGAAFLAWATARELDPDHPETATVALPVAAAAAWMGGPGNPVPGLAALSAVRVMAGTVGRDPTTVDLAALAGQAGLAAATGEKAAALLPAVTPYTTPGTTSLWPMVGALVPAVSGGARASLPATLTGLAALVLAPRLIEPELIVAECDHPPRTVQPIRVQRARQAAVLTILGGVVTGQTRSLVPLAAAALAIGLRRQG</sequence>
<accession>A0ABQ2EYX0</accession>
<organism evidence="1 2">
    <name type="scientific">Deinococcus malanensis</name>
    <dbReference type="NCBI Taxonomy" id="1706855"/>
    <lineage>
        <taxon>Bacteria</taxon>
        <taxon>Thermotogati</taxon>
        <taxon>Deinococcota</taxon>
        <taxon>Deinococci</taxon>
        <taxon>Deinococcales</taxon>
        <taxon>Deinococcaceae</taxon>
        <taxon>Deinococcus</taxon>
    </lineage>
</organism>
<dbReference type="RefSeq" id="WP_189009960.1">
    <property type="nucleotide sequence ID" value="NZ_BMPP01000012.1"/>
</dbReference>
<dbReference type="Proteomes" id="UP000647587">
    <property type="component" value="Unassembled WGS sequence"/>
</dbReference>
<dbReference type="EMBL" id="BMPP01000012">
    <property type="protein sequence ID" value="GGK32661.1"/>
    <property type="molecule type" value="Genomic_DNA"/>
</dbReference>
<gene>
    <name evidence="1" type="ORF">GCM10008955_28280</name>
</gene>
<keyword evidence="2" id="KW-1185">Reference proteome</keyword>
<evidence type="ECO:0000313" key="1">
    <source>
        <dbReference type="EMBL" id="GGK32661.1"/>
    </source>
</evidence>
<reference evidence="2" key="1">
    <citation type="journal article" date="2019" name="Int. J. Syst. Evol. Microbiol.">
        <title>The Global Catalogue of Microorganisms (GCM) 10K type strain sequencing project: providing services to taxonomists for standard genome sequencing and annotation.</title>
        <authorList>
            <consortium name="The Broad Institute Genomics Platform"/>
            <consortium name="The Broad Institute Genome Sequencing Center for Infectious Disease"/>
            <person name="Wu L."/>
            <person name="Ma J."/>
        </authorList>
    </citation>
    <scope>NUCLEOTIDE SEQUENCE [LARGE SCALE GENOMIC DNA]</scope>
    <source>
        <strain evidence="2">JCM 30331</strain>
    </source>
</reference>
<name>A0ABQ2EYX0_9DEIO</name>
<evidence type="ECO:0000313" key="2">
    <source>
        <dbReference type="Proteomes" id="UP000647587"/>
    </source>
</evidence>